<evidence type="ECO:0000313" key="1">
    <source>
        <dbReference type="EMBL" id="MBJ6123638.1"/>
    </source>
</evidence>
<keyword evidence="2" id="KW-1185">Reference proteome</keyword>
<evidence type="ECO:0008006" key="3">
    <source>
        <dbReference type="Google" id="ProtNLM"/>
    </source>
</evidence>
<reference evidence="2" key="1">
    <citation type="submission" date="2020-12" db="EMBL/GenBank/DDBJ databases">
        <title>Hymenobacter sp.</title>
        <authorList>
            <person name="Kim M.K."/>
        </authorList>
    </citation>
    <scope>NUCLEOTIDE SEQUENCE [LARGE SCALE GENOMIC DNA]</scope>
    <source>
        <strain evidence="2">BT553</strain>
    </source>
</reference>
<proteinExistence type="predicted"/>
<organism evidence="1 2">
    <name type="scientific">Sphingomonas mollis</name>
    <dbReference type="NCBI Taxonomy" id="2795726"/>
    <lineage>
        <taxon>Bacteria</taxon>
        <taxon>Pseudomonadati</taxon>
        <taxon>Pseudomonadota</taxon>
        <taxon>Alphaproteobacteria</taxon>
        <taxon>Sphingomonadales</taxon>
        <taxon>Sphingomonadaceae</taxon>
        <taxon>Sphingomonas</taxon>
    </lineage>
</organism>
<sequence length="363" mass="38345">MISKELEALAGYRSSHFLVMARLRANFPRAVAAIVAVSLLSGCARNQLGIENAGMVQRATSAAATGAEAFLDRVDQVREETTIALVVADPACGQIAPEVRTQPDLRSDAPDLGALCVKTPRPDSARRLSTAALTPELEPTLRLAQALGAYGATLANAVEDREEEDPAAPLLDALTLAKAAQTTLAGAGSGPVPAQNDPRVKAAADLVNFVGGLIKEASTVKRLRAAIAEQPDIVPAIVDPLERQIQGWERARRGDAGLRLVAAGFVSSRVIERTPPASGADRRAALTSFYATRDALAAEARFAPAVLQALHAVRETDADLRRLLSPGGRLTKSERRRVARLNRERLVAAFTRVAALATAIRGA</sequence>
<gene>
    <name evidence="1" type="ORF">JAO74_17815</name>
</gene>
<accession>A0ABS0XUD5</accession>
<dbReference type="EMBL" id="JAELXS010000018">
    <property type="protein sequence ID" value="MBJ6123638.1"/>
    <property type="molecule type" value="Genomic_DNA"/>
</dbReference>
<dbReference type="Proteomes" id="UP000640426">
    <property type="component" value="Unassembled WGS sequence"/>
</dbReference>
<dbReference type="RefSeq" id="WP_199041467.1">
    <property type="nucleotide sequence ID" value="NZ_JAELXS010000018.1"/>
</dbReference>
<name>A0ABS0XUD5_9SPHN</name>
<comment type="caution">
    <text evidence="1">The sequence shown here is derived from an EMBL/GenBank/DDBJ whole genome shotgun (WGS) entry which is preliminary data.</text>
</comment>
<evidence type="ECO:0000313" key="2">
    <source>
        <dbReference type="Proteomes" id="UP000640426"/>
    </source>
</evidence>
<protein>
    <recommendedName>
        <fullName evidence="3">Imelysin-like domain-containing protein</fullName>
    </recommendedName>
</protein>